<evidence type="ECO:0000256" key="9">
    <source>
        <dbReference type="HAMAP-Rule" id="MF_01227"/>
    </source>
</evidence>
<feature type="binding site" evidence="9">
    <location>
        <position position="144"/>
    </location>
    <ligand>
        <name>Mg(2+)</name>
        <dbReference type="ChEBI" id="CHEBI:18420"/>
    </ligand>
</feature>
<feature type="binding site" evidence="9">
    <location>
        <position position="73"/>
    </location>
    <ligand>
        <name>Mg(2+)</name>
        <dbReference type="ChEBI" id="CHEBI:18420"/>
    </ligand>
</feature>
<evidence type="ECO:0000256" key="8">
    <source>
        <dbReference type="ARBA" id="ARBA00047781"/>
    </source>
</evidence>
<evidence type="ECO:0000256" key="7">
    <source>
        <dbReference type="ARBA" id="ARBA00022975"/>
    </source>
</evidence>
<evidence type="ECO:0000256" key="1">
    <source>
        <dbReference type="ARBA" id="ARBA00005171"/>
    </source>
</evidence>
<comment type="catalytic activity">
    <reaction evidence="9">
        <text>L-glutamine + H2O = L-glutamate + NH4(+)</text>
        <dbReference type="Rhea" id="RHEA:15889"/>
        <dbReference type="ChEBI" id="CHEBI:15377"/>
        <dbReference type="ChEBI" id="CHEBI:28938"/>
        <dbReference type="ChEBI" id="CHEBI:29985"/>
        <dbReference type="ChEBI" id="CHEBI:58359"/>
    </reaction>
</comment>
<feature type="binding site" evidence="9">
    <location>
        <begin position="151"/>
        <end position="153"/>
    </location>
    <ligand>
        <name>CTP</name>
        <dbReference type="ChEBI" id="CHEBI:37563"/>
        <note>allosteric inhibitor</note>
    </ligand>
</feature>
<evidence type="ECO:0000256" key="5">
    <source>
        <dbReference type="ARBA" id="ARBA00022840"/>
    </source>
</evidence>
<comment type="pathway">
    <text evidence="1 9">Pyrimidine metabolism; CTP biosynthesis via de novo pathway; CTP from UDP: step 2/2.</text>
</comment>
<feature type="binding site" evidence="9">
    <location>
        <begin position="16"/>
        <end position="21"/>
    </location>
    <ligand>
        <name>ATP</name>
        <dbReference type="ChEBI" id="CHEBI:30616"/>
    </ligand>
</feature>
<dbReference type="EC" id="6.3.4.2" evidence="9"/>
<keyword evidence="9" id="KW-0479">Metal-binding</keyword>
<feature type="binding site" evidence="9">
    <location>
        <position position="469"/>
    </location>
    <ligand>
        <name>L-glutamine</name>
        <dbReference type="ChEBI" id="CHEBI:58359"/>
    </ligand>
</feature>
<comment type="caution">
    <text evidence="12">The sequence shown here is derived from an EMBL/GenBank/DDBJ whole genome shotgun (WGS) entry which is preliminary data.</text>
</comment>
<dbReference type="PANTHER" id="PTHR11550:SF0">
    <property type="entry name" value="CTP SYNTHASE-RELATED"/>
    <property type="match status" value="1"/>
</dbReference>
<dbReference type="InterPro" id="IPR004468">
    <property type="entry name" value="CTP_synthase"/>
</dbReference>
<dbReference type="PROSITE" id="PS51273">
    <property type="entry name" value="GATASE_TYPE_1"/>
    <property type="match status" value="1"/>
</dbReference>
<feature type="binding site" evidence="9">
    <location>
        <position position="73"/>
    </location>
    <ligand>
        <name>ATP</name>
        <dbReference type="ChEBI" id="CHEBI:30616"/>
    </ligand>
</feature>
<feature type="binding site" evidence="9">
    <location>
        <begin position="191"/>
        <end position="196"/>
    </location>
    <ligand>
        <name>CTP</name>
        <dbReference type="ChEBI" id="CHEBI:37563"/>
        <note>allosteric inhibitor</note>
    </ligand>
</feature>
<accession>A0ABU0M075</accession>
<feature type="binding site" evidence="9">
    <location>
        <position position="15"/>
    </location>
    <ligand>
        <name>CTP</name>
        <dbReference type="ChEBI" id="CHEBI:37563"/>
        <note>allosteric inhibitor</note>
    </ligand>
</feature>
<evidence type="ECO:0000256" key="3">
    <source>
        <dbReference type="ARBA" id="ARBA00022598"/>
    </source>
</evidence>
<comment type="miscellaneous">
    <text evidence="9">CTPSs have evolved a hybrid strategy for distinguishing between UTP and CTP. The overlapping regions of the product feedback inhibitory and substrate sites recognize a common feature in both compounds, the triphosphate moiety. To differentiate isosteric substrate and product pyrimidine rings, an additional pocket far from the expected kinase/ligase catalytic site, specifically recognizes the cytosine and ribose portions of the product inhibitor.</text>
</comment>
<comment type="activity regulation">
    <text evidence="9">Allosterically activated by GTP, when glutamine is the substrate; GTP has no effect on the reaction when ammonia is the substrate. The allosteric effector GTP functions by stabilizing the protein conformation that binds the tetrahedral intermediate(s) formed during glutamine hydrolysis. Inhibited by the product CTP, via allosteric rather than competitive inhibition.</text>
</comment>
<feature type="domain" description="CTP synthase N-terminal" evidence="11">
    <location>
        <begin position="5"/>
        <end position="270"/>
    </location>
</feature>
<evidence type="ECO:0000313" key="13">
    <source>
        <dbReference type="Proteomes" id="UP001240643"/>
    </source>
</evidence>
<dbReference type="CDD" id="cd01746">
    <property type="entry name" value="GATase1_CTP_Synthase"/>
    <property type="match status" value="1"/>
</dbReference>
<feature type="binding site" evidence="9">
    <location>
        <position position="245"/>
    </location>
    <ligand>
        <name>ATP</name>
        <dbReference type="ChEBI" id="CHEBI:30616"/>
    </ligand>
</feature>
<feature type="binding site" evidence="9">
    <location>
        <position position="227"/>
    </location>
    <ligand>
        <name>UTP</name>
        <dbReference type="ChEBI" id="CHEBI:46398"/>
    </ligand>
</feature>
<keyword evidence="4 9" id="KW-0547">Nucleotide-binding</keyword>
<dbReference type="InterPro" id="IPR029062">
    <property type="entry name" value="Class_I_gatase-like"/>
</dbReference>
<comment type="caution">
    <text evidence="9">Lacks conserved residue(s) required for the propagation of feature annotation.</text>
</comment>
<gene>
    <name evidence="9" type="primary">pyrG</name>
    <name evidence="12" type="ORF">J2Z62_000789</name>
</gene>
<dbReference type="PANTHER" id="PTHR11550">
    <property type="entry name" value="CTP SYNTHASE"/>
    <property type="match status" value="1"/>
</dbReference>
<dbReference type="NCBIfam" id="TIGR00337">
    <property type="entry name" value="PyrG"/>
    <property type="match status" value="1"/>
</dbReference>
<feature type="active site" evidence="9">
    <location>
        <position position="513"/>
    </location>
</feature>
<dbReference type="RefSeq" id="WP_256547773.1">
    <property type="nucleotide sequence ID" value="NZ_CP101809.1"/>
</dbReference>
<keyword evidence="5 9" id="KW-0067">ATP-binding</keyword>
<name>A0ABU0M075_9BACT</name>
<feature type="region of interest" description="Amidoligase domain" evidence="9">
    <location>
        <begin position="1"/>
        <end position="270"/>
    </location>
</feature>
<keyword evidence="9" id="KW-0460">Magnesium</keyword>
<evidence type="ECO:0000256" key="4">
    <source>
        <dbReference type="ARBA" id="ARBA00022741"/>
    </source>
</evidence>
<dbReference type="InterPro" id="IPR033828">
    <property type="entry name" value="GATase1_CTP_Synthase"/>
</dbReference>
<dbReference type="NCBIfam" id="NF003792">
    <property type="entry name" value="PRK05380.1"/>
    <property type="match status" value="1"/>
</dbReference>
<protein>
    <recommendedName>
        <fullName evidence="9">CTP synthase</fullName>
        <ecNumber evidence="9">6.3.4.2</ecNumber>
    </recommendedName>
    <alternativeName>
        <fullName evidence="9">Cytidine 5'-triphosphate synthase</fullName>
    </alternativeName>
    <alternativeName>
        <fullName evidence="9">Cytidine triphosphate synthetase</fullName>
        <shortName evidence="9">CTP synthetase</shortName>
        <shortName evidence="9">CTPS</shortName>
    </alternativeName>
    <alternativeName>
        <fullName evidence="9">UTP--ammonia ligase</fullName>
    </alternativeName>
</protein>
<feature type="domain" description="Glutamine amidotransferase" evidence="10">
    <location>
        <begin position="308"/>
        <end position="532"/>
    </location>
</feature>
<feature type="binding site" evidence="9">
    <location>
        <position position="15"/>
    </location>
    <ligand>
        <name>UTP</name>
        <dbReference type="ChEBI" id="CHEBI:46398"/>
    </ligand>
</feature>
<evidence type="ECO:0000313" key="12">
    <source>
        <dbReference type="EMBL" id="MDQ0514351.1"/>
    </source>
</evidence>
<dbReference type="Pfam" id="PF06418">
    <property type="entry name" value="CTP_synth_N"/>
    <property type="match status" value="1"/>
</dbReference>
<dbReference type="SUPFAM" id="SSF52540">
    <property type="entry name" value="P-loop containing nucleoside triphosphate hydrolases"/>
    <property type="match status" value="1"/>
</dbReference>
<keyword evidence="6 9" id="KW-0315">Glutamine amidotransferase</keyword>
<comment type="subunit">
    <text evidence="9">Homotetramer.</text>
</comment>
<keyword evidence="13" id="KW-1185">Reference proteome</keyword>
<organism evidence="12 13">
    <name type="scientific">Mycoplasmoides fastidiosum</name>
    <dbReference type="NCBI Taxonomy" id="92758"/>
    <lineage>
        <taxon>Bacteria</taxon>
        <taxon>Bacillati</taxon>
        <taxon>Mycoplasmatota</taxon>
        <taxon>Mycoplasmoidales</taxon>
        <taxon>Mycoplasmoidaceae</taxon>
        <taxon>Mycoplasmoides</taxon>
    </lineage>
</organism>
<comment type="catalytic activity">
    <reaction evidence="9">
        <text>UTP + NH4(+) + ATP = CTP + ADP + phosphate + 2 H(+)</text>
        <dbReference type="Rhea" id="RHEA:16597"/>
        <dbReference type="ChEBI" id="CHEBI:15378"/>
        <dbReference type="ChEBI" id="CHEBI:28938"/>
        <dbReference type="ChEBI" id="CHEBI:30616"/>
        <dbReference type="ChEBI" id="CHEBI:37563"/>
        <dbReference type="ChEBI" id="CHEBI:43474"/>
        <dbReference type="ChEBI" id="CHEBI:46398"/>
        <dbReference type="ChEBI" id="CHEBI:456216"/>
    </reaction>
</comment>
<dbReference type="HAMAP" id="MF_01227">
    <property type="entry name" value="PyrG"/>
    <property type="match status" value="1"/>
</dbReference>
<keyword evidence="7 9" id="KW-0665">Pyrimidine biosynthesis</keyword>
<dbReference type="Proteomes" id="UP001240643">
    <property type="component" value="Unassembled WGS sequence"/>
</dbReference>
<dbReference type="InterPro" id="IPR017926">
    <property type="entry name" value="GATASE"/>
</dbReference>
<feature type="active site" evidence="9">
    <location>
        <position position="515"/>
    </location>
</feature>
<dbReference type="InterPro" id="IPR027417">
    <property type="entry name" value="P-loop_NTPase"/>
</dbReference>
<dbReference type="SUPFAM" id="SSF52317">
    <property type="entry name" value="Class I glutamine amidotransferase-like"/>
    <property type="match status" value="1"/>
</dbReference>
<feature type="binding site" evidence="9">
    <location>
        <position position="227"/>
    </location>
    <ligand>
        <name>CTP</name>
        <dbReference type="ChEBI" id="CHEBI:37563"/>
        <note>allosteric inhibitor</note>
    </ligand>
</feature>
<dbReference type="Pfam" id="PF00117">
    <property type="entry name" value="GATase"/>
    <property type="match status" value="1"/>
</dbReference>
<feature type="binding site" evidence="9">
    <location>
        <position position="361"/>
    </location>
    <ligand>
        <name>L-glutamine</name>
        <dbReference type="ChEBI" id="CHEBI:58359"/>
    </ligand>
</feature>
<sequence length="538" mass="60971">MNKTKIIVITGGVFSSLGKGIAAASLGRILKEKGFKVGALKLDPYLNLDPGTMSPYQHGEVFVTDDGAETDLDLGHYERFLDYKISKLSSLSAGKIYDLVLKKERNGDYKGKTVQIVPHVTDEIKNHITQLLTVQADLDFLMIEVGGTIGDIESLPFVEALRQFKNSYGRTNMMFIHMAPLVMIDTTQELKTKPTQHSIKSLREHGIIPDLLILRIKQPLDEQLKEKISITCDIEGDSIFTCEDVSNIYLIPELLYRQNIDQKILQFFHLNQPQTDDHLTKWMGFTQKITAPKKYVCHLGLVGKYTELPDSYLSIIESFKLASYELDTELQIELFNAEQFEDKSLLPEKLGHCDAVCVPYGFGDRGVEGKINTIEYCRINDLPFLGICLGMQLACIEFARNQLHYADATSTEFDPQTTTPIFKLQKDKDAEINLGGTLRLGSEPIHLKRSSLTYQIYNNPVISERHRHRYEFNNDFVTEFEQAGFVFAGQSVHGMQEIIEIPQNKFFVACQFHPEFNSKPLKVGPLFTALIKAARKEK</sequence>
<proteinExistence type="inferred from homology"/>
<evidence type="ECO:0000259" key="10">
    <source>
        <dbReference type="Pfam" id="PF00117"/>
    </source>
</evidence>
<evidence type="ECO:0000256" key="6">
    <source>
        <dbReference type="ARBA" id="ARBA00022962"/>
    </source>
</evidence>
<comment type="function">
    <text evidence="9">Catalyzes the ATP-dependent amination of UTP to CTP with either L-glutamine or ammonia as the source of nitrogen. Regulates intracellular CTP levels through interactions with the four ribonucleotide triphosphates.</text>
</comment>
<evidence type="ECO:0000256" key="2">
    <source>
        <dbReference type="ARBA" id="ARBA00007533"/>
    </source>
</evidence>
<evidence type="ECO:0000259" key="11">
    <source>
        <dbReference type="Pfam" id="PF06418"/>
    </source>
</evidence>
<dbReference type="Gene3D" id="3.40.50.880">
    <property type="match status" value="1"/>
</dbReference>
<dbReference type="EMBL" id="JAUSWO010000001">
    <property type="protein sequence ID" value="MDQ0514351.1"/>
    <property type="molecule type" value="Genomic_DNA"/>
</dbReference>
<dbReference type="Gene3D" id="3.40.50.300">
    <property type="entry name" value="P-loop containing nucleotide triphosphate hydrolases"/>
    <property type="match status" value="1"/>
</dbReference>
<feature type="binding site" evidence="9">
    <location>
        <position position="56"/>
    </location>
    <ligand>
        <name>L-glutamine</name>
        <dbReference type="ChEBI" id="CHEBI:58359"/>
    </ligand>
</feature>
<dbReference type="CDD" id="cd03113">
    <property type="entry name" value="CTPS_N"/>
    <property type="match status" value="1"/>
</dbReference>
<feature type="binding site" evidence="9">
    <location>
        <position position="412"/>
    </location>
    <ligand>
        <name>L-glutamine</name>
        <dbReference type="ChEBI" id="CHEBI:58359"/>
    </ligand>
</feature>
<feature type="binding site" evidence="9">
    <location>
        <begin position="191"/>
        <end position="196"/>
    </location>
    <ligand>
        <name>UTP</name>
        <dbReference type="ChEBI" id="CHEBI:46398"/>
    </ligand>
</feature>
<feature type="active site" description="Nucleophile; for glutamine hydrolysis" evidence="9">
    <location>
        <position position="388"/>
    </location>
</feature>
<reference evidence="12" key="1">
    <citation type="submission" date="2023-07" db="EMBL/GenBank/DDBJ databases">
        <title>Genomic Encyclopedia of Type Strains, Phase IV (KMG-IV): sequencing the most valuable type-strain genomes for metagenomic binning, comparative biology and taxonomic classification.</title>
        <authorList>
            <person name="Goeker M."/>
        </authorList>
    </citation>
    <scope>NUCLEOTIDE SEQUENCE [LARGE SCALE GENOMIC DNA]</scope>
    <source>
        <strain evidence="12">DSM 21204</strain>
    </source>
</reference>
<dbReference type="GO" id="GO:0003883">
    <property type="term" value="F:CTP synthase activity"/>
    <property type="evidence" value="ECO:0007669"/>
    <property type="project" value="UniProtKB-EC"/>
</dbReference>
<keyword evidence="3 9" id="KW-0436">Ligase</keyword>
<comment type="catalytic activity">
    <reaction evidence="8 9">
        <text>UTP + L-glutamine + ATP + H2O = CTP + L-glutamate + ADP + phosphate + 2 H(+)</text>
        <dbReference type="Rhea" id="RHEA:26426"/>
        <dbReference type="ChEBI" id="CHEBI:15377"/>
        <dbReference type="ChEBI" id="CHEBI:15378"/>
        <dbReference type="ChEBI" id="CHEBI:29985"/>
        <dbReference type="ChEBI" id="CHEBI:30616"/>
        <dbReference type="ChEBI" id="CHEBI:37563"/>
        <dbReference type="ChEBI" id="CHEBI:43474"/>
        <dbReference type="ChEBI" id="CHEBI:46398"/>
        <dbReference type="ChEBI" id="CHEBI:58359"/>
        <dbReference type="ChEBI" id="CHEBI:456216"/>
        <dbReference type="EC" id="6.3.4.2"/>
    </reaction>
</comment>
<dbReference type="InterPro" id="IPR017456">
    <property type="entry name" value="CTP_synthase_N"/>
</dbReference>
<comment type="similarity">
    <text evidence="2 9">Belongs to the CTP synthase family.</text>
</comment>
<feature type="binding site" evidence="9">
    <location>
        <begin position="389"/>
        <end position="392"/>
    </location>
    <ligand>
        <name>L-glutamine</name>
        <dbReference type="ChEBI" id="CHEBI:58359"/>
    </ligand>
</feature>